<reference evidence="1" key="2">
    <citation type="submission" date="2023-01" db="EMBL/GenBank/DDBJ databases">
        <authorList>
            <person name="Sun Q."/>
            <person name="Evtushenko L."/>
        </authorList>
    </citation>
    <scope>NUCLEOTIDE SEQUENCE</scope>
    <source>
        <strain evidence="1">VKM Ac-1321</strain>
    </source>
</reference>
<evidence type="ECO:0000313" key="2">
    <source>
        <dbReference type="Proteomes" id="UP001143480"/>
    </source>
</evidence>
<protein>
    <submittedName>
        <fullName evidence="1">Uncharacterized protein</fullName>
    </submittedName>
</protein>
<dbReference type="EMBL" id="BSFP01000055">
    <property type="protein sequence ID" value="GLL05309.1"/>
    <property type="molecule type" value="Genomic_DNA"/>
</dbReference>
<accession>A0A9W6NQ97</accession>
<dbReference type="AlphaFoldDB" id="A0A9W6NQ97"/>
<evidence type="ECO:0000313" key="1">
    <source>
        <dbReference type="EMBL" id="GLL05309.1"/>
    </source>
</evidence>
<keyword evidence="2" id="KW-1185">Reference proteome</keyword>
<dbReference type="InterPro" id="IPR046102">
    <property type="entry name" value="DUF6039"/>
</dbReference>
<sequence>MTAAVETDRATGELHSANCGFTVHRTGQLEYAFAEEGGQFSVDLVRYLNNSQSGVISTYLYREVFGVRDRLHWFVHMKSPHNYQRLLQLVDHDRDYQDISTLDRLPGKGGGNWERMFTPGSFQENILCPQHGFGHPPEGEIDPAEVFADPAQYQTAQPAEVQLTTATAGAVLLRTGKARYELREQCRYFGVQWADYVNQALPGVVTAFLYEEIFGRQDTLHWLIHLRSLEDYAQLEELGRSDAGYRELLDTTRVPAALGGGNWGGLFVPGTLQDTLLVPYSTGTH</sequence>
<gene>
    <name evidence="1" type="ORF">GCM10017581_070560</name>
</gene>
<proteinExistence type="predicted"/>
<reference evidence="1" key="1">
    <citation type="journal article" date="2014" name="Int. J. Syst. Evol. Microbiol.">
        <title>Complete genome sequence of Corynebacterium casei LMG S-19264T (=DSM 44701T), isolated from a smear-ripened cheese.</title>
        <authorList>
            <consortium name="US DOE Joint Genome Institute (JGI-PGF)"/>
            <person name="Walter F."/>
            <person name="Albersmeier A."/>
            <person name="Kalinowski J."/>
            <person name="Ruckert C."/>
        </authorList>
    </citation>
    <scope>NUCLEOTIDE SEQUENCE</scope>
    <source>
        <strain evidence="1">VKM Ac-1321</strain>
    </source>
</reference>
<dbReference type="Pfam" id="PF19505">
    <property type="entry name" value="DUF6039"/>
    <property type="match status" value="1"/>
</dbReference>
<name>A0A9W6NQ97_9ACTN</name>
<organism evidence="1 2">
    <name type="scientific">Dactylosporangium matsuzakiense</name>
    <dbReference type="NCBI Taxonomy" id="53360"/>
    <lineage>
        <taxon>Bacteria</taxon>
        <taxon>Bacillati</taxon>
        <taxon>Actinomycetota</taxon>
        <taxon>Actinomycetes</taxon>
        <taxon>Micromonosporales</taxon>
        <taxon>Micromonosporaceae</taxon>
        <taxon>Dactylosporangium</taxon>
    </lineage>
</organism>
<dbReference type="RefSeq" id="WP_261959862.1">
    <property type="nucleotide sequence ID" value="NZ_BAAAXA010000001.1"/>
</dbReference>
<comment type="caution">
    <text evidence="1">The sequence shown here is derived from an EMBL/GenBank/DDBJ whole genome shotgun (WGS) entry which is preliminary data.</text>
</comment>
<dbReference type="Proteomes" id="UP001143480">
    <property type="component" value="Unassembled WGS sequence"/>
</dbReference>